<dbReference type="InterPro" id="IPR004808">
    <property type="entry name" value="AP_endonuc_1"/>
</dbReference>
<dbReference type="InterPro" id="IPR036691">
    <property type="entry name" value="Endo/exonu/phosph_ase_sf"/>
</dbReference>
<dbReference type="GO" id="GO:0005634">
    <property type="term" value="C:nucleus"/>
    <property type="evidence" value="ECO:0007669"/>
    <property type="project" value="TreeGrafter"/>
</dbReference>
<evidence type="ECO:0000256" key="4">
    <source>
        <dbReference type="ARBA" id="ARBA00022842"/>
    </source>
</evidence>
<dbReference type="SUPFAM" id="SSF56219">
    <property type="entry name" value="DNase I-like"/>
    <property type="match status" value="1"/>
</dbReference>
<dbReference type="Gene3D" id="3.60.10.10">
    <property type="entry name" value="Endonuclease/exonuclease/phosphatase"/>
    <property type="match status" value="1"/>
</dbReference>
<evidence type="ECO:0000256" key="1">
    <source>
        <dbReference type="ARBA" id="ARBA00001946"/>
    </source>
</evidence>
<evidence type="ECO:0000256" key="2">
    <source>
        <dbReference type="ARBA" id="ARBA00022723"/>
    </source>
</evidence>
<keyword evidence="3" id="KW-0378">Hydrolase</keyword>
<dbReference type="STRING" id="48701.ENSPMEP00000014191"/>
<dbReference type="AlphaFoldDB" id="A0A3B3XGJ8"/>
<dbReference type="Ensembl" id="ENSPMET00000022124.1">
    <property type="protein sequence ID" value="ENSPMEP00000014191.1"/>
    <property type="gene ID" value="ENSPMEG00000016572.1"/>
</dbReference>
<dbReference type="GO" id="GO:0008311">
    <property type="term" value="F:double-stranded DNA 3'-5' DNA exonuclease activity"/>
    <property type="evidence" value="ECO:0007669"/>
    <property type="project" value="TreeGrafter"/>
</dbReference>
<keyword evidence="4" id="KW-0460">Magnesium</keyword>
<dbReference type="GO" id="GO:0006284">
    <property type="term" value="P:base-excision repair"/>
    <property type="evidence" value="ECO:0007669"/>
    <property type="project" value="TreeGrafter"/>
</dbReference>
<evidence type="ECO:0008006" key="7">
    <source>
        <dbReference type="Google" id="ProtNLM"/>
    </source>
</evidence>
<dbReference type="GO" id="GO:0046872">
    <property type="term" value="F:metal ion binding"/>
    <property type="evidence" value="ECO:0007669"/>
    <property type="project" value="UniProtKB-KW"/>
</dbReference>
<evidence type="ECO:0000256" key="3">
    <source>
        <dbReference type="ARBA" id="ARBA00022801"/>
    </source>
</evidence>
<comment type="cofactor">
    <cofactor evidence="1">
        <name>Mg(2+)</name>
        <dbReference type="ChEBI" id="CHEBI:18420"/>
    </cofactor>
</comment>
<sequence>MSDLNIVSYNVRGLGHPIKRKRILAQLKSLKSSIALLQETHLNDVEHNKLKRHWVDQVFFASCPKSRGRGVAILLSRTSYFSMRKEVKDLQGRYVMVVGSIEGLGKRKP</sequence>
<accession>A0A3B3XGJ8</accession>
<keyword evidence="2" id="KW-0479">Metal-binding</keyword>
<dbReference type="PANTHER" id="PTHR22748:SF26">
    <property type="entry name" value="ENDONUCLEASE_EXONUCLEASE_PHOSPHATASE DOMAIN-CONTAINING PROTEIN"/>
    <property type="match status" value="1"/>
</dbReference>
<protein>
    <recommendedName>
        <fullName evidence="7">Endonuclease/exonuclease/phosphatase domain-containing protein</fullName>
    </recommendedName>
</protein>
<name>A0A3B3XGJ8_9TELE</name>
<reference evidence="5" key="2">
    <citation type="submission" date="2025-09" db="UniProtKB">
        <authorList>
            <consortium name="Ensembl"/>
        </authorList>
    </citation>
    <scope>IDENTIFICATION</scope>
</reference>
<reference evidence="5" key="1">
    <citation type="submission" date="2025-08" db="UniProtKB">
        <authorList>
            <consortium name="Ensembl"/>
        </authorList>
    </citation>
    <scope>IDENTIFICATION</scope>
</reference>
<dbReference type="PANTHER" id="PTHR22748">
    <property type="entry name" value="AP ENDONUCLEASE"/>
    <property type="match status" value="1"/>
</dbReference>
<dbReference type="Proteomes" id="UP000261480">
    <property type="component" value="Unplaced"/>
</dbReference>
<evidence type="ECO:0000313" key="6">
    <source>
        <dbReference type="Proteomes" id="UP000261480"/>
    </source>
</evidence>
<dbReference type="GO" id="GO:0003906">
    <property type="term" value="F:DNA-(apurinic or apyrimidinic site) endonuclease activity"/>
    <property type="evidence" value="ECO:0007669"/>
    <property type="project" value="TreeGrafter"/>
</dbReference>
<proteinExistence type="predicted"/>
<keyword evidence="6" id="KW-1185">Reference proteome</keyword>
<dbReference type="GO" id="GO:0008081">
    <property type="term" value="F:phosphoric diester hydrolase activity"/>
    <property type="evidence" value="ECO:0007669"/>
    <property type="project" value="TreeGrafter"/>
</dbReference>
<organism evidence="5 6">
    <name type="scientific">Poecilia mexicana</name>
    <dbReference type="NCBI Taxonomy" id="48701"/>
    <lineage>
        <taxon>Eukaryota</taxon>
        <taxon>Metazoa</taxon>
        <taxon>Chordata</taxon>
        <taxon>Craniata</taxon>
        <taxon>Vertebrata</taxon>
        <taxon>Euteleostomi</taxon>
        <taxon>Actinopterygii</taxon>
        <taxon>Neopterygii</taxon>
        <taxon>Teleostei</taxon>
        <taxon>Neoteleostei</taxon>
        <taxon>Acanthomorphata</taxon>
        <taxon>Ovalentaria</taxon>
        <taxon>Atherinomorphae</taxon>
        <taxon>Cyprinodontiformes</taxon>
        <taxon>Poeciliidae</taxon>
        <taxon>Poeciliinae</taxon>
        <taxon>Poecilia</taxon>
    </lineage>
</organism>
<evidence type="ECO:0000313" key="5">
    <source>
        <dbReference type="Ensembl" id="ENSPMEP00000014191.1"/>
    </source>
</evidence>